<keyword evidence="3" id="KW-1185">Reference proteome</keyword>
<dbReference type="OrthoDB" id="9801227at2"/>
<comment type="caution">
    <text evidence="2">The sequence shown here is derived from an EMBL/GenBank/DDBJ whole genome shotgun (WGS) entry which is preliminary data.</text>
</comment>
<sequence length="199" mass="21679">MENRDALSELAALHALNLLNDTEAGELAVVMATVPDLATELAAYQRTVAALAYSAPPIPLAPDLKGRLWQRIAADSVEQPTFLGDLIQQSTQVLWEPHPFTGVRMGKLSENLQKREISVFLRAMPGVVFPRHRHGSDEEIVVLEGDLVLDGVVYYPGDRISSQSGSIHQPITQAGCLVFVRTSLDNEYFMVSSAASPPS</sequence>
<accession>A0A098TMP1</accession>
<dbReference type="InterPro" id="IPR025979">
    <property type="entry name" value="ChrR-like_cupin_dom"/>
</dbReference>
<evidence type="ECO:0000313" key="3">
    <source>
        <dbReference type="Proteomes" id="UP000030170"/>
    </source>
</evidence>
<gene>
    <name evidence="2" type="ORF">DO97_02030</name>
</gene>
<dbReference type="SUPFAM" id="SSF51182">
    <property type="entry name" value="RmlC-like cupins"/>
    <property type="match status" value="1"/>
</dbReference>
<dbReference type="RefSeq" id="WP_036532011.1">
    <property type="nucleotide sequence ID" value="NZ_JJML01000015.1"/>
</dbReference>
<dbReference type="Proteomes" id="UP000030170">
    <property type="component" value="Unassembled WGS sequence"/>
</dbReference>
<dbReference type="Gene3D" id="2.60.120.10">
    <property type="entry name" value="Jelly Rolls"/>
    <property type="match status" value="1"/>
</dbReference>
<dbReference type="EMBL" id="JJML01000015">
    <property type="protein sequence ID" value="KGF73132.1"/>
    <property type="molecule type" value="Genomic_DNA"/>
</dbReference>
<dbReference type="STRING" id="1497020.DO97_02030"/>
<dbReference type="Pfam" id="PF12973">
    <property type="entry name" value="Cupin_7"/>
    <property type="match status" value="1"/>
</dbReference>
<dbReference type="InterPro" id="IPR014710">
    <property type="entry name" value="RmlC-like_jellyroll"/>
</dbReference>
<dbReference type="AlphaFoldDB" id="A0A098TMP1"/>
<proteinExistence type="predicted"/>
<reference evidence="2 3" key="1">
    <citation type="journal article" date="2014" name="Mol. Ecol.">
        <title>Evolution of Synechococcus.</title>
        <authorList>
            <person name="Dvorak P."/>
            <person name="Casamatta D."/>
            <person name="Hasler P."/>
            <person name="Poulickova A."/>
            <person name="Ondrej V."/>
            <person name="Sanges R."/>
        </authorList>
    </citation>
    <scope>NUCLEOTIDE SEQUENCE [LARGE SCALE GENOMIC DNA]</scope>
    <source>
        <strain evidence="2 3">CAUP A 1101</strain>
    </source>
</reference>
<dbReference type="InterPro" id="IPR011051">
    <property type="entry name" value="RmlC_Cupin_sf"/>
</dbReference>
<feature type="domain" description="ChrR-like cupin" evidence="1">
    <location>
        <begin position="85"/>
        <end position="182"/>
    </location>
</feature>
<organism evidence="2 3">
    <name type="scientific">Neosynechococcus sphagnicola sy1</name>
    <dbReference type="NCBI Taxonomy" id="1497020"/>
    <lineage>
        <taxon>Bacteria</taxon>
        <taxon>Bacillati</taxon>
        <taxon>Cyanobacteriota</taxon>
        <taxon>Cyanophyceae</taxon>
        <taxon>Neosynechococcales</taxon>
        <taxon>Neosynechococcaceae</taxon>
        <taxon>Neosynechococcus</taxon>
    </lineage>
</organism>
<protein>
    <recommendedName>
        <fullName evidence="1">ChrR-like cupin domain-containing protein</fullName>
    </recommendedName>
</protein>
<evidence type="ECO:0000259" key="1">
    <source>
        <dbReference type="Pfam" id="PF12973"/>
    </source>
</evidence>
<name>A0A098TMP1_9CYAN</name>
<evidence type="ECO:0000313" key="2">
    <source>
        <dbReference type="EMBL" id="KGF73132.1"/>
    </source>
</evidence>